<dbReference type="EMBL" id="DVMY01000078">
    <property type="protein sequence ID" value="HIU37577.1"/>
    <property type="molecule type" value="Genomic_DNA"/>
</dbReference>
<dbReference type="PROSITE" id="PS50088">
    <property type="entry name" value="ANK_REPEAT"/>
    <property type="match status" value="3"/>
</dbReference>
<keyword evidence="1" id="KW-0677">Repeat</keyword>
<dbReference type="SMART" id="SM00248">
    <property type="entry name" value="ANK"/>
    <property type="match status" value="4"/>
</dbReference>
<dbReference type="PRINTS" id="PR01415">
    <property type="entry name" value="ANKYRIN"/>
</dbReference>
<feature type="repeat" description="ANK" evidence="3">
    <location>
        <begin position="160"/>
        <end position="192"/>
    </location>
</feature>
<dbReference type="SUPFAM" id="SSF48403">
    <property type="entry name" value="Ankyrin repeat"/>
    <property type="match status" value="1"/>
</dbReference>
<name>A0A9D1IHV2_9BURK</name>
<gene>
    <name evidence="5" type="ORF">IAC56_04825</name>
</gene>
<feature type="signal peptide" evidence="4">
    <location>
        <begin position="1"/>
        <end position="19"/>
    </location>
</feature>
<dbReference type="Proteomes" id="UP000824083">
    <property type="component" value="Unassembled WGS sequence"/>
</dbReference>
<accession>A0A9D1IHV2</accession>
<feature type="repeat" description="ANK" evidence="3">
    <location>
        <begin position="96"/>
        <end position="128"/>
    </location>
</feature>
<feature type="chain" id="PRO_5038758759" evidence="4">
    <location>
        <begin position="20"/>
        <end position="237"/>
    </location>
</feature>
<dbReference type="Pfam" id="PF12796">
    <property type="entry name" value="Ank_2"/>
    <property type="match status" value="1"/>
</dbReference>
<keyword evidence="2 3" id="KW-0040">ANK repeat</keyword>
<evidence type="ECO:0000256" key="4">
    <source>
        <dbReference type="SAM" id="SignalP"/>
    </source>
</evidence>
<reference evidence="5" key="2">
    <citation type="journal article" date="2021" name="PeerJ">
        <title>Extensive microbial diversity within the chicken gut microbiome revealed by metagenomics and culture.</title>
        <authorList>
            <person name="Gilroy R."/>
            <person name="Ravi A."/>
            <person name="Getino M."/>
            <person name="Pursley I."/>
            <person name="Horton D.L."/>
            <person name="Alikhan N.F."/>
            <person name="Baker D."/>
            <person name="Gharbi K."/>
            <person name="Hall N."/>
            <person name="Watson M."/>
            <person name="Adriaenssens E.M."/>
            <person name="Foster-Nyarko E."/>
            <person name="Jarju S."/>
            <person name="Secka A."/>
            <person name="Antonio M."/>
            <person name="Oren A."/>
            <person name="Chaudhuri R.R."/>
            <person name="La Ragione R."/>
            <person name="Hildebrand F."/>
            <person name="Pallen M.J."/>
        </authorList>
    </citation>
    <scope>NUCLEOTIDE SEQUENCE</scope>
    <source>
        <strain evidence="5">7463</strain>
    </source>
</reference>
<dbReference type="InterPro" id="IPR002110">
    <property type="entry name" value="Ankyrin_rpt"/>
</dbReference>
<dbReference type="PROSITE" id="PS51257">
    <property type="entry name" value="PROKAR_LIPOPROTEIN"/>
    <property type="match status" value="1"/>
</dbReference>
<dbReference type="PANTHER" id="PTHR24201">
    <property type="entry name" value="ANK_REP_REGION DOMAIN-CONTAINING PROTEIN"/>
    <property type="match status" value="1"/>
</dbReference>
<reference evidence="5" key="1">
    <citation type="submission" date="2020-10" db="EMBL/GenBank/DDBJ databases">
        <authorList>
            <person name="Gilroy R."/>
        </authorList>
    </citation>
    <scope>NUCLEOTIDE SEQUENCE</scope>
    <source>
        <strain evidence="5">7463</strain>
    </source>
</reference>
<dbReference type="AlphaFoldDB" id="A0A9D1IHV2"/>
<evidence type="ECO:0000256" key="3">
    <source>
        <dbReference type="PROSITE-ProRule" id="PRU00023"/>
    </source>
</evidence>
<evidence type="ECO:0000313" key="6">
    <source>
        <dbReference type="Proteomes" id="UP000824083"/>
    </source>
</evidence>
<evidence type="ECO:0000313" key="5">
    <source>
        <dbReference type="EMBL" id="HIU37577.1"/>
    </source>
</evidence>
<dbReference type="Gene3D" id="1.25.40.20">
    <property type="entry name" value="Ankyrin repeat-containing domain"/>
    <property type="match status" value="1"/>
</dbReference>
<dbReference type="InterPro" id="IPR050776">
    <property type="entry name" value="Ank_Repeat/CDKN_Inhibitor"/>
</dbReference>
<evidence type="ECO:0000256" key="2">
    <source>
        <dbReference type="ARBA" id="ARBA00023043"/>
    </source>
</evidence>
<feature type="repeat" description="ANK" evidence="3">
    <location>
        <begin position="127"/>
        <end position="159"/>
    </location>
</feature>
<dbReference type="PROSITE" id="PS50297">
    <property type="entry name" value="ANK_REP_REGION"/>
    <property type="match status" value="3"/>
</dbReference>
<dbReference type="InterPro" id="IPR036770">
    <property type="entry name" value="Ankyrin_rpt-contain_sf"/>
</dbReference>
<organism evidence="5 6">
    <name type="scientific">Candidatus Aphodousia faecigallinarum</name>
    <dbReference type="NCBI Taxonomy" id="2840677"/>
    <lineage>
        <taxon>Bacteria</taxon>
        <taxon>Pseudomonadati</taxon>
        <taxon>Pseudomonadota</taxon>
        <taxon>Betaproteobacteria</taxon>
        <taxon>Burkholderiales</taxon>
        <taxon>Sutterellaceae</taxon>
        <taxon>Sutterellaceae incertae sedis</taxon>
        <taxon>Candidatus Aphodousia</taxon>
    </lineage>
</organism>
<keyword evidence="4" id="KW-0732">Signal</keyword>
<comment type="caution">
    <text evidence="5">The sequence shown here is derived from an EMBL/GenBank/DDBJ whole genome shotgun (WGS) entry which is preliminary data.</text>
</comment>
<evidence type="ECO:0000256" key="1">
    <source>
        <dbReference type="ARBA" id="ARBA00022737"/>
    </source>
</evidence>
<protein>
    <submittedName>
        <fullName evidence="5">Ankyrin repeat domain-containing protein</fullName>
    </submittedName>
</protein>
<proteinExistence type="predicted"/>
<dbReference type="PANTHER" id="PTHR24201:SF2">
    <property type="entry name" value="ANKYRIN REPEAT DOMAIN-CONTAINING PROTEIN 42"/>
    <property type="match status" value="1"/>
</dbReference>
<sequence length="237" mass="25713">MLKLSLTLALLVQSCLCLAQSITPGVPLAQQMLEAIDRDDAPKVAYMLRELSYDPNFYLPNGDTPLVYAIRMDADVSVNKVLLKSFKINVKVPNMRGETPLMLAAIKGDEELAQKLLDMGAPVNADYGWTALHYAASTGQTKMTRFLIEKGANVNARTERGVTPLYMAARIVATPTVDVLLEAGADKTLCNDQGISPSAIAKKRGDSEMAKKLAIKACAAWPEQKAGTETIDITKQK</sequence>